<proteinExistence type="predicted"/>
<name>J3MAQ0_ORYBR</name>
<dbReference type="PANTHER" id="PTHR33800">
    <property type="entry name" value="OS06G0113600 PROTEIN"/>
    <property type="match status" value="1"/>
</dbReference>
<protein>
    <recommendedName>
        <fullName evidence="1">KIB1-4 beta-propeller domain-containing protein</fullName>
    </recommendedName>
</protein>
<feature type="domain" description="KIB1-4 beta-propeller" evidence="1">
    <location>
        <begin position="18"/>
        <end position="107"/>
    </location>
</feature>
<evidence type="ECO:0000313" key="2">
    <source>
        <dbReference type="EnsemblPlants" id="OB06G10940.1"/>
    </source>
</evidence>
<dbReference type="Proteomes" id="UP000006038">
    <property type="component" value="Chromosome 6"/>
</dbReference>
<dbReference type="AlphaFoldDB" id="J3MAQ0"/>
<evidence type="ECO:0000313" key="3">
    <source>
        <dbReference type="Proteomes" id="UP000006038"/>
    </source>
</evidence>
<sequence length="159" mass="18274">MGEKELVGLHFLHLKPWLVICGDMLLMLDVSVGTRQLYSFPAKVFSSFQVFRLDFSAEIAKWMKMDKLEDHAIFVSLDRRNPTFSCMSPERWGGKSNCIYVAQPSEDSDEPWTTVELGQSVLRTVRCFPYGHRLLQTNGHGSQLENLWVLPRFVYGADQ</sequence>
<dbReference type="InterPro" id="IPR005174">
    <property type="entry name" value="KIB1-4_b-propeller"/>
</dbReference>
<organism evidence="2">
    <name type="scientific">Oryza brachyantha</name>
    <name type="common">malo sina</name>
    <dbReference type="NCBI Taxonomy" id="4533"/>
    <lineage>
        <taxon>Eukaryota</taxon>
        <taxon>Viridiplantae</taxon>
        <taxon>Streptophyta</taxon>
        <taxon>Embryophyta</taxon>
        <taxon>Tracheophyta</taxon>
        <taxon>Spermatophyta</taxon>
        <taxon>Magnoliopsida</taxon>
        <taxon>Liliopsida</taxon>
        <taxon>Poales</taxon>
        <taxon>Poaceae</taxon>
        <taxon>BOP clade</taxon>
        <taxon>Oryzoideae</taxon>
        <taxon>Oryzeae</taxon>
        <taxon>Oryzinae</taxon>
        <taxon>Oryza</taxon>
    </lineage>
</organism>
<accession>J3MAQ0</accession>
<dbReference type="EnsemblPlants" id="OB06G10940.1">
    <property type="protein sequence ID" value="OB06G10940.1"/>
    <property type="gene ID" value="OB06G10940"/>
</dbReference>
<evidence type="ECO:0000259" key="1">
    <source>
        <dbReference type="Pfam" id="PF03478"/>
    </source>
</evidence>
<keyword evidence="3" id="KW-1185">Reference proteome</keyword>
<reference evidence="2" key="1">
    <citation type="journal article" date="2013" name="Nat. Commun.">
        <title>Whole-genome sequencing of Oryza brachyantha reveals mechanisms underlying Oryza genome evolution.</title>
        <authorList>
            <person name="Chen J."/>
            <person name="Huang Q."/>
            <person name="Gao D."/>
            <person name="Wang J."/>
            <person name="Lang Y."/>
            <person name="Liu T."/>
            <person name="Li B."/>
            <person name="Bai Z."/>
            <person name="Luis Goicoechea J."/>
            <person name="Liang C."/>
            <person name="Chen C."/>
            <person name="Zhang W."/>
            <person name="Sun S."/>
            <person name="Liao Y."/>
            <person name="Zhang X."/>
            <person name="Yang L."/>
            <person name="Song C."/>
            <person name="Wang M."/>
            <person name="Shi J."/>
            <person name="Liu G."/>
            <person name="Liu J."/>
            <person name="Zhou H."/>
            <person name="Zhou W."/>
            <person name="Yu Q."/>
            <person name="An N."/>
            <person name="Chen Y."/>
            <person name="Cai Q."/>
            <person name="Wang B."/>
            <person name="Liu B."/>
            <person name="Min J."/>
            <person name="Huang Y."/>
            <person name="Wu H."/>
            <person name="Li Z."/>
            <person name="Zhang Y."/>
            <person name="Yin Y."/>
            <person name="Song W."/>
            <person name="Jiang J."/>
            <person name="Jackson S.A."/>
            <person name="Wing R.A."/>
            <person name="Wang J."/>
            <person name="Chen M."/>
        </authorList>
    </citation>
    <scope>NUCLEOTIDE SEQUENCE [LARGE SCALE GENOMIC DNA]</scope>
    <source>
        <strain evidence="2">cv. IRGC 101232</strain>
    </source>
</reference>
<dbReference type="Pfam" id="PF03478">
    <property type="entry name" value="Beta-prop_KIB1-4"/>
    <property type="match status" value="1"/>
</dbReference>
<reference evidence="2" key="2">
    <citation type="submission" date="2013-04" db="UniProtKB">
        <authorList>
            <consortium name="EnsemblPlants"/>
        </authorList>
    </citation>
    <scope>IDENTIFICATION</scope>
</reference>
<dbReference type="HOGENOM" id="CLU_042587_1_1_1"/>
<dbReference type="PANTHER" id="PTHR33800:SF13">
    <property type="entry name" value="OS06G0113600 PROTEIN"/>
    <property type="match status" value="1"/>
</dbReference>
<dbReference type="OMA" id="SEEPAKW"/>
<dbReference type="Gramene" id="OB06G10940.1">
    <property type="protein sequence ID" value="OB06G10940.1"/>
    <property type="gene ID" value="OB06G10940"/>
</dbReference>